<sequence length="136" mass="14995">MSTVHTEIVTPNGKIFEGEAQMINVRATTGELGILPRHMPLVAPLEIDRVRLDLDDRTQYVAVHGGFIQIHPEHVTILSESAELKEDIDVPRAEKAKAEAEGKLGKLESGTLDYETAKNELKRAEARLKTAKSGIE</sequence>
<dbReference type="InterPro" id="IPR036771">
    <property type="entry name" value="ATPsynth_dsu/esu_N"/>
</dbReference>
<dbReference type="Proteomes" id="UP000440978">
    <property type="component" value="Unassembled WGS sequence"/>
</dbReference>
<name>A0A6N8CLX6_9BACI</name>
<dbReference type="SUPFAM" id="SSF51344">
    <property type="entry name" value="Epsilon subunit of F1F0-ATP synthase N-terminal domain"/>
    <property type="match status" value="1"/>
</dbReference>
<evidence type="ECO:0000256" key="7">
    <source>
        <dbReference type="ARBA" id="ARBA00023065"/>
    </source>
</evidence>
<dbReference type="InterPro" id="IPR020546">
    <property type="entry name" value="ATP_synth_F1_dsu/esu_N"/>
</dbReference>
<comment type="caution">
    <text evidence="18">The sequence shown here is derived from an EMBL/GenBank/DDBJ whole genome shotgun (WGS) entry which is preliminary data.</text>
</comment>
<comment type="subunit">
    <text evidence="13 14">F-type ATPases have 2 components, CF(1) - the catalytic core - and CF(0) - the membrane proton channel. CF(1) has five subunits: alpha(3), beta(3), gamma(1), delta(1), epsilon(1). CF(0) has three main subunits: a, b and c.</text>
</comment>
<dbReference type="InterPro" id="IPR020547">
    <property type="entry name" value="ATP_synth_F1_esu_C"/>
</dbReference>
<keyword evidence="8 13" id="KW-0472">Membrane</keyword>
<evidence type="ECO:0000256" key="8">
    <source>
        <dbReference type="ARBA" id="ARBA00023136"/>
    </source>
</evidence>
<gene>
    <name evidence="13" type="primary">atpC</name>
    <name evidence="18" type="ORF">GMB86_03110</name>
</gene>
<evidence type="ECO:0000259" key="16">
    <source>
        <dbReference type="Pfam" id="PF00401"/>
    </source>
</evidence>
<dbReference type="RefSeq" id="WP_155216718.1">
    <property type="nucleotide sequence ID" value="NZ_WNHB01000003.1"/>
</dbReference>
<dbReference type="OrthoDB" id="9804110at2"/>
<comment type="function">
    <text evidence="1 13">Produces ATP from ADP in the presence of a proton gradient across the membrane.</text>
</comment>
<dbReference type="CDD" id="cd12152">
    <property type="entry name" value="F1-ATPase_delta"/>
    <property type="match status" value="1"/>
</dbReference>
<dbReference type="Pfam" id="PF02823">
    <property type="entry name" value="ATP-synt_DE_N"/>
    <property type="match status" value="1"/>
</dbReference>
<accession>A0A6N8CLX6</accession>
<evidence type="ECO:0000313" key="18">
    <source>
        <dbReference type="EMBL" id="MTT31004.1"/>
    </source>
</evidence>
<dbReference type="GO" id="GO:0046933">
    <property type="term" value="F:proton-transporting ATP synthase activity, rotational mechanism"/>
    <property type="evidence" value="ECO:0007669"/>
    <property type="project" value="UniProtKB-UniRule"/>
</dbReference>
<evidence type="ECO:0000313" key="19">
    <source>
        <dbReference type="Proteomes" id="UP000440978"/>
    </source>
</evidence>
<keyword evidence="15" id="KW-0175">Coiled coil</keyword>
<comment type="similarity">
    <text evidence="3 13 14">Belongs to the ATPase epsilon chain family.</text>
</comment>
<dbReference type="Gene3D" id="1.20.5.440">
    <property type="entry name" value="ATP synthase delta/epsilon subunit, C-terminal domain"/>
    <property type="match status" value="1"/>
</dbReference>
<dbReference type="GO" id="GO:0005886">
    <property type="term" value="C:plasma membrane"/>
    <property type="evidence" value="ECO:0007669"/>
    <property type="project" value="UniProtKB-SubCell"/>
</dbReference>
<feature type="coiled-coil region" evidence="15">
    <location>
        <begin position="107"/>
        <end position="134"/>
    </location>
</feature>
<dbReference type="Pfam" id="PF00401">
    <property type="entry name" value="ATP-synt_DE"/>
    <property type="match status" value="1"/>
</dbReference>
<dbReference type="PANTHER" id="PTHR13822">
    <property type="entry name" value="ATP SYNTHASE DELTA/EPSILON CHAIN"/>
    <property type="match status" value="1"/>
</dbReference>
<proteinExistence type="inferred from homology"/>
<evidence type="ECO:0000256" key="11">
    <source>
        <dbReference type="ARBA" id="ARBA00030215"/>
    </source>
</evidence>
<dbReference type="AlphaFoldDB" id="A0A6N8CLX6"/>
<evidence type="ECO:0000256" key="14">
    <source>
        <dbReference type="RuleBase" id="RU003656"/>
    </source>
</evidence>
<evidence type="ECO:0000256" key="9">
    <source>
        <dbReference type="ARBA" id="ARBA00023196"/>
    </source>
</evidence>
<dbReference type="GO" id="GO:0005524">
    <property type="term" value="F:ATP binding"/>
    <property type="evidence" value="ECO:0007669"/>
    <property type="project" value="UniProtKB-UniRule"/>
</dbReference>
<dbReference type="NCBIfam" id="NF001846">
    <property type="entry name" value="PRK00571.1-3"/>
    <property type="match status" value="1"/>
</dbReference>
<dbReference type="EMBL" id="WNHB01000003">
    <property type="protein sequence ID" value="MTT31004.1"/>
    <property type="molecule type" value="Genomic_DNA"/>
</dbReference>
<dbReference type="HAMAP" id="MF_00530">
    <property type="entry name" value="ATP_synth_epsil_bac"/>
    <property type="match status" value="1"/>
</dbReference>
<evidence type="ECO:0000256" key="4">
    <source>
        <dbReference type="ARBA" id="ARBA00014480"/>
    </source>
</evidence>
<evidence type="ECO:0000256" key="6">
    <source>
        <dbReference type="ARBA" id="ARBA00022781"/>
    </source>
</evidence>
<dbReference type="Gene3D" id="2.60.15.10">
    <property type="entry name" value="F0F1 ATP synthase delta/epsilon subunit, N-terminal"/>
    <property type="match status" value="1"/>
</dbReference>
<evidence type="ECO:0000256" key="15">
    <source>
        <dbReference type="SAM" id="Coils"/>
    </source>
</evidence>
<evidence type="ECO:0000259" key="17">
    <source>
        <dbReference type="Pfam" id="PF02823"/>
    </source>
</evidence>
<dbReference type="NCBIfam" id="TIGR01216">
    <property type="entry name" value="ATP_synt_epsi"/>
    <property type="match status" value="1"/>
</dbReference>
<keyword evidence="9 13" id="KW-0139">CF(1)</keyword>
<dbReference type="InterPro" id="IPR001469">
    <property type="entry name" value="ATP_synth_F1_dsu/esu"/>
</dbReference>
<feature type="domain" description="ATP synthase F1 complex delta/epsilon subunit N-terminal" evidence="17">
    <location>
        <begin position="5"/>
        <end position="82"/>
    </location>
</feature>
<evidence type="ECO:0000256" key="2">
    <source>
        <dbReference type="ARBA" id="ARBA00004202"/>
    </source>
</evidence>
<dbReference type="GO" id="GO:0045259">
    <property type="term" value="C:proton-transporting ATP synthase complex"/>
    <property type="evidence" value="ECO:0007669"/>
    <property type="project" value="UniProtKB-KW"/>
</dbReference>
<organism evidence="18 19">
    <name type="scientific">Terrilactibacillus tamarindi</name>
    <dbReference type="NCBI Taxonomy" id="2599694"/>
    <lineage>
        <taxon>Bacteria</taxon>
        <taxon>Bacillati</taxon>
        <taxon>Bacillota</taxon>
        <taxon>Bacilli</taxon>
        <taxon>Bacillales</taxon>
        <taxon>Bacillaceae</taxon>
        <taxon>Terrilactibacillus</taxon>
    </lineage>
</organism>
<keyword evidence="13" id="KW-1003">Cell membrane</keyword>
<keyword evidence="10 13" id="KW-0066">ATP synthesis</keyword>
<keyword evidence="7 13" id="KW-0406">Ion transport</keyword>
<protein>
    <recommendedName>
        <fullName evidence="4 13">ATP synthase epsilon chain</fullName>
    </recommendedName>
    <alternativeName>
        <fullName evidence="12 13">ATP synthase F1 sector epsilon subunit</fullName>
    </alternativeName>
    <alternativeName>
        <fullName evidence="11 13">F-ATPase epsilon subunit</fullName>
    </alternativeName>
</protein>
<evidence type="ECO:0000256" key="13">
    <source>
        <dbReference type="HAMAP-Rule" id="MF_00530"/>
    </source>
</evidence>
<reference evidence="18 19" key="1">
    <citation type="submission" date="2019-11" db="EMBL/GenBank/DDBJ databases">
        <title>Terrilactibacillus tamarindus sp. nov. BCM23-1 isolated from bark of Tamarindus indica.</title>
        <authorList>
            <person name="Kingkaew E."/>
            <person name="Tanasupawat S."/>
        </authorList>
    </citation>
    <scope>NUCLEOTIDE SEQUENCE [LARGE SCALE GENOMIC DNA]</scope>
    <source>
        <strain evidence="18 19">BCM23-1</strain>
    </source>
</reference>
<evidence type="ECO:0000256" key="3">
    <source>
        <dbReference type="ARBA" id="ARBA00005712"/>
    </source>
</evidence>
<evidence type="ECO:0000256" key="1">
    <source>
        <dbReference type="ARBA" id="ARBA00003543"/>
    </source>
</evidence>
<evidence type="ECO:0000256" key="5">
    <source>
        <dbReference type="ARBA" id="ARBA00022448"/>
    </source>
</evidence>
<dbReference type="PANTHER" id="PTHR13822:SF10">
    <property type="entry name" value="ATP SYNTHASE EPSILON CHAIN, CHLOROPLASTIC"/>
    <property type="match status" value="1"/>
</dbReference>
<keyword evidence="6 13" id="KW-0375">Hydrogen ion transport</keyword>
<keyword evidence="5 13" id="KW-0813">Transport</keyword>
<keyword evidence="19" id="KW-1185">Reference proteome</keyword>
<evidence type="ECO:0000256" key="10">
    <source>
        <dbReference type="ARBA" id="ARBA00023310"/>
    </source>
</evidence>
<dbReference type="InterPro" id="IPR036794">
    <property type="entry name" value="ATP_F1_dsu/esu_C_sf"/>
</dbReference>
<evidence type="ECO:0000256" key="12">
    <source>
        <dbReference type="ARBA" id="ARBA00031795"/>
    </source>
</evidence>
<dbReference type="SUPFAM" id="SSF46604">
    <property type="entry name" value="Epsilon subunit of F1F0-ATP synthase C-terminal domain"/>
    <property type="match status" value="1"/>
</dbReference>
<comment type="subcellular location">
    <subcellularLocation>
        <location evidence="2 13">Cell membrane</location>
        <topology evidence="2 13">Peripheral membrane protein</topology>
    </subcellularLocation>
</comment>
<feature type="domain" description="ATP synthase epsilon subunit C-terminal" evidence="16">
    <location>
        <begin position="86"/>
        <end position="132"/>
    </location>
</feature>